<evidence type="ECO:0000313" key="5">
    <source>
        <dbReference type="Proteomes" id="UP000288429"/>
    </source>
</evidence>
<feature type="transmembrane region" description="Helical" evidence="2">
    <location>
        <begin position="447"/>
        <end position="465"/>
    </location>
</feature>
<feature type="transmembrane region" description="Helical" evidence="2">
    <location>
        <begin position="93"/>
        <end position="110"/>
    </location>
</feature>
<feature type="region of interest" description="Disordered" evidence="1">
    <location>
        <begin position="65"/>
        <end position="84"/>
    </location>
</feature>
<dbReference type="GO" id="GO:0016747">
    <property type="term" value="F:acyltransferase activity, transferring groups other than amino-acyl groups"/>
    <property type="evidence" value="ECO:0007669"/>
    <property type="project" value="InterPro"/>
</dbReference>
<feature type="transmembrane region" description="Helical" evidence="2">
    <location>
        <begin position="407"/>
        <end position="427"/>
    </location>
</feature>
<keyword evidence="2" id="KW-0472">Membrane</keyword>
<feature type="region of interest" description="Disordered" evidence="1">
    <location>
        <begin position="317"/>
        <end position="336"/>
    </location>
</feature>
<keyword evidence="2" id="KW-1133">Transmembrane helix</keyword>
<dbReference type="AlphaFoldDB" id="A0A428SUQ7"/>
<sequence>MSQSEYTALPRQEEIEIDSATNAIGSVSSRSSLDSLVLPPPPPPSLWRVAANKVQKILVPSFLQRDDSEEDGPGQSGTRQTGSRRISTDWLDGLRGVASFFVFLFHHTMYGHPGLLWGYGAPGENKHLVMQLPFIRLIVHGRAMVAIFFVISGYALSFSPLKFIHKKDHGTLLKRLSSSVFRRGMRLAIPSFTSLFLHYLAHITNISPKRHKGSTLKSDTKHLLHDIDRIVNPFTLVTTSGGFHFNGHLWTIPIEFRGSMILFVTILGLSRCRAWVRMVTVACLCTYFMAKEQWNTALFLAGMVVAESNLLLLSEPAAGESGSSSSSNINSSDTERTWTEDFDLEKAPGKIPWYRKISSKAQKAGRKAGLIFILILGLYVLSFPNKGAESTPGWMWMASLFKDNPGYAVNVWVSIGSTTVVWAISFIKGCQGVLETRLINYMGKISFSLYLVHGLGNQFIGKPLIDFMWNNFTGREPGFWKECSWLFAIALYIPILIWLADIFWRLVDAPSVTFAKMVEGKCFG</sequence>
<evidence type="ECO:0000256" key="2">
    <source>
        <dbReference type="SAM" id="Phobius"/>
    </source>
</evidence>
<dbReference type="Pfam" id="PF01757">
    <property type="entry name" value="Acyl_transf_3"/>
    <property type="match status" value="1"/>
</dbReference>
<gene>
    <name evidence="4" type="ORF">CDV31_014676</name>
</gene>
<name>A0A428SUQ7_9HYPO</name>
<dbReference type="EMBL" id="NIZV01000344">
    <property type="protein sequence ID" value="RSL93508.1"/>
    <property type="molecule type" value="Genomic_DNA"/>
</dbReference>
<proteinExistence type="predicted"/>
<dbReference type="PANTHER" id="PTHR23028:SF134">
    <property type="entry name" value="PUTATIVE (AFU_ORTHOLOGUE AFUA_4G08520)-RELATED"/>
    <property type="match status" value="1"/>
</dbReference>
<feature type="transmembrane region" description="Helical" evidence="2">
    <location>
        <begin position="368"/>
        <end position="387"/>
    </location>
</feature>
<feature type="transmembrane region" description="Helical" evidence="2">
    <location>
        <begin position="143"/>
        <end position="164"/>
    </location>
</feature>
<feature type="transmembrane region" description="Helical" evidence="2">
    <location>
        <begin position="184"/>
        <end position="201"/>
    </location>
</feature>
<reference evidence="4 5" key="1">
    <citation type="submission" date="2017-06" db="EMBL/GenBank/DDBJ databases">
        <title>Cmopartive genomic analysis of Ambrosia Fusariam Clade fungi.</title>
        <authorList>
            <person name="Stajich J.E."/>
            <person name="Carrillo J."/>
            <person name="Kijimoto T."/>
            <person name="Eskalen A."/>
            <person name="O'Donnell K."/>
            <person name="Kasson M."/>
        </authorList>
    </citation>
    <scope>NUCLEOTIDE SEQUENCE [LARGE SCALE GENOMIC DNA]</scope>
    <source>
        <strain evidence="4 5">NRRL 20438</strain>
    </source>
</reference>
<dbReference type="Proteomes" id="UP000288429">
    <property type="component" value="Unassembled WGS sequence"/>
</dbReference>
<accession>A0A428SUQ7</accession>
<dbReference type="PANTHER" id="PTHR23028">
    <property type="entry name" value="ACETYLTRANSFERASE"/>
    <property type="match status" value="1"/>
</dbReference>
<dbReference type="InterPro" id="IPR002656">
    <property type="entry name" value="Acyl_transf_3_dom"/>
</dbReference>
<evidence type="ECO:0000256" key="1">
    <source>
        <dbReference type="SAM" id="MobiDB-lite"/>
    </source>
</evidence>
<organism evidence="4 5">
    <name type="scientific">Fusarium ambrosium</name>
    <dbReference type="NCBI Taxonomy" id="131363"/>
    <lineage>
        <taxon>Eukaryota</taxon>
        <taxon>Fungi</taxon>
        <taxon>Dikarya</taxon>
        <taxon>Ascomycota</taxon>
        <taxon>Pezizomycotina</taxon>
        <taxon>Sordariomycetes</taxon>
        <taxon>Hypocreomycetidae</taxon>
        <taxon>Hypocreales</taxon>
        <taxon>Nectriaceae</taxon>
        <taxon>Fusarium</taxon>
        <taxon>Fusarium solani species complex</taxon>
    </lineage>
</organism>
<dbReference type="InterPro" id="IPR050879">
    <property type="entry name" value="Acyltransferase_3"/>
</dbReference>
<evidence type="ECO:0000313" key="4">
    <source>
        <dbReference type="EMBL" id="RSL93508.1"/>
    </source>
</evidence>
<feature type="compositionally biased region" description="Low complexity" evidence="1">
    <location>
        <begin position="317"/>
        <end position="332"/>
    </location>
</feature>
<keyword evidence="2" id="KW-0812">Transmembrane</keyword>
<feature type="transmembrane region" description="Helical" evidence="2">
    <location>
        <begin position="485"/>
        <end position="507"/>
    </location>
</feature>
<feature type="transmembrane region" description="Helical" evidence="2">
    <location>
        <begin position="249"/>
        <end position="267"/>
    </location>
</feature>
<feature type="domain" description="Acyltransferase 3" evidence="3">
    <location>
        <begin position="89"/>
        <end position="498"/>
    </location>
</feature>
<comment type="caution">
    <text evidence="4">The sequence shown here is derived from an EMBL/GenBank/DDBJ whole genome shotgun (WGS) entry which is preliminary data.</text>
</comment>
<evidence type="ECO:0000259" key="3">
    <source>
        <dbReference type="Pfam" id="PF01757"/>
    </source>
</evidence>
<protein>
    <recommendedName>
        <fullName evidence="3">Acyltransferase 3 domain-containing protein</fullName>
    </recommendedName>
</protein>
<keyword evidence="5" id="KW-1185">Reference proteome</keyword>